<evidence type="ECO:0000313" key="2">
    <source>
        <dbReference type="Proteomes" id="UP000831701"/>
    </source>
</evidence>
<organism evidence="1 2">
    <name type="scientific">Scortum barcoo</name>
    <name type="common">barcoo grunter</name>
    <dbReference type="NCBI Taxonomy" id="214431"/>
    <lineage>
        <taxon>Eukaryota</taxon>
        <taxon>Metazoa</taxon>
        <taxon>Chordata</taxon>
        <taxon>Craniata</taxon>
        <taxon>Vertebrata</taxon>
        <taxon>Euteleostomi</taxon>
        <taxon>Actinopterygii</taxon>
        <taxon>Neopterygii</taxon>
        <taxon>Teleostei</taxon>
        <taxon>Neoteleostei</taxon>
        <taxon>Acanthomorphata</taxon>
        <taxon>Eupercaria</taxon>
        <taxon>Centrarchiformes</taxon>
        <taxon>Terapontoidei</taxon>
        <taxon>Terapontidae</taxon>
        <taxon>Scortum</taxon>
    </lineage>
</organism>
<comment type="caution">
    <text evidence="1">The sequence shown here is derived from an EMBL/GenBank/DDBJ whole genome shotgun (WGS) entry which is preliminary data.</text>
</comment>
<dbReference type="Proteomes" id="UP000831701">
    <property type="component" value="Chromosome 7"/>
</dbReference>
<sequence>MANLQQEYPGVLLGILEELANMRQWLTFQDLCRMVSTRFDLEHLIELRSLLFAAASRDPCFPATLFRERVSTRGQGLSPIGVAADIVTIFNLIQMTGGAPDDGQPIRAQTVLPVDQSPGPSLPGIHQLNISGLERARAHSDSSGRPIDQHLLFPRSNYSARKRASLPPDPISLVSSPPIRARAVSFDLPHTTLMYPSGQIPNEVMKNIYLPLETDSESSGDSAPMEVFEPEQGSSVDQKRNIFRKDFHNQPPLIPQVTVSSESPSPNKGQKGFDNHSFEMIPNPYPSPQTVHQSPEPRAKHESLDDLQDSTYFGPGSMHEWSPRHLQPPRTQKPIWSNKSHSLEDRIGLGSVGMGMESQGGQLPRRSTPAISKLGGSSGGESGDSGLPSLSDVFKAQGTQTDPPDTRRLRSLVHADRLSFMTSLDDPEFGEDDISAIFRFLDDISMCGSTGVLHPSDGSGAVNQDTPEARRGRLGQLQRLFHSLESSDDGLKASVCKLLLRMSQIERQLESLNDVKSEISQVLSALQRLDEKIQQPISSGGAQGTSGRWLEPLSGVSSFMSHPLTPSESSEPQPLSASGHLFPGTSSSSLDWSRWNTPGEQTESSKGQADSKGGKEGKKDASSRRASKAQPEEKSVSEAKQPNVSNSARDWTVSFSKGKDGKASHGQADQSGSTTNLLSQKSSNLVEQVFNSSLFRHKDSSLTGGLTSGKIMDPRSAEGRGRPIWTVDDREARITHLDLQNQESLNPNNMEFWMDDIYTPGYDALLRRKEADIRRAKILKLLALIAAILQVYRMEPSVLNLYNQFQSLGAQLDGLNEGIEPQFLQMATNFEECRKKWLRTDEELVSCKEVLAKAETEKGALEVKLKHARNQVDVEIRRRQKAEAVYEKLERQLQLIRDLLISENNGGSVHLSEEQRSALAFLSAHSRAAQAATGNLNSSRRLTTIDESASLLSDISYDQTDDSLDWDSSAMKTVRLRKRQKRRSSRKLPEVPPQAVKKPRSSGRTSDRMNESIVAKTTITVPVNGGTVEAVSTIETVPYWTRSRKSVAPSWGDTTTTDQSETASEAPSTPVSDFPAKLRTPRANGGGKKHQFIPKTVIKSEFCVPCGRRTKFGKVYLRCQDCRVVTHPECRDRCPMPCNPTTVSTPIKNTETTLADFAPVTSPKIPALVIYCIKEIEHRGLHEVGLYRVSGHERLVKELKEKLIRGKTLPPLHKVEDINVITGVLKDFLRKLPEPLLTFYLNKAFMEAAEIQDDGNSLAMLYQAVSELPQPNRDTLACLMIHLQKVSKSADTKMDVNNLARVFGPTLVGHAVPDPDPMTILHDTNRQPRVVERLLSIPASYWGQFAYPDNAGTDNAAHTNTPDHKVSILGPVTTPEHQMIAKTPSSSSLSQRMMHTLSSTTITVVTYVIVRSLKAFMTKQPTNSRIIIFCFVSNTRQITMEQEFELSDYTTAHEIQRTETNDGDTQKSGTAATGRSLLRIGILTLGLLCIIQATLNISLRLAFYSKEDVDQFPLNSSVIADMCQIDQSQQNHTQVCSCCNKLLRRLLRENQALKTERDLLRDKVIQQTKDKTGLSDCYQESGSGSPEEFNEYS</sequence>
<protein>
    <submittedName>
        <fullName evidence="1">Uncharacterized protein</fullName>
    </submittedName>
</protein>
<dbReference type="EMBL" id="CM041537">
    <property type="protein sequence ID" value="KAI3370302.1"/>
    <property type="molecule type" value="Genomic_DNA"/>
</dbReference>
<gene>
    <name evidence="1" type="ORF">L3Q82_025074</name>
</gene>
<evidence type="ECO:0000313" key="1">
    <source>
        <dbReference type="EMBL" id="KAI3370302.1"/>
    </source>
</evidence>
<keyword evidence="2" id="KW-1185">Reference proteome</keyword>
<accession>A0ACB8WQM1</accession>
<reference evidence="1" key="1">
    <citation type="submission" date="2022-04" db="EMBL/GenBank/DDBJ databases">
        <title>Jade perch genome.</title>
        <authorList>
            <person name="Chao B."/>
        </authorList>
    </citation>
    <scope>NUCLEOTIDE SEQUENCE</scope>
    <source>
        <strain evidence="1">CB-2022</strain>
    </source>
</reference>
<name>A0ACB8WQM1_9TELE</name>
<proteinExistence type="predicted"/>